<sequence length="205" mass="23695">MTLSDELADLSFFATIVNITYKLEVSTKALRKVEIKEGSTFCHMIVSSDEDRTLENSRNFLIQFLINYDDENDSTNEDGSEKIDDDKKVQIKQVEQELHDGFNTIEFTIGPNKDKDKNKNKNKDKIKPGSEIRYNSNRKKWTFSKTIQEIIGNKSQGSSAKLTITLKPNSQKNMYNDDSFEEDNEDLVTNEEIFSLLQYILKVTR</sequence>
<dbReference type="GeneID" id="94839277"/>
<evidence type="ECO:0000313" key="2">
    <source>
        <dbReference type="EMBL" id="OHT06235.1"/>
    </source>
</evidence>
<reference evidence="2" key="1">
    <citation type="submission" date="2016-10" db="EMBL/GenBank/DDBJ databases">
        <authorList>
            <person name="Benchimol M."/>
            <person name="Almeida L.G."/>
            <person name="Vasconcelos A.T."/>
            <person name="Perreira-Neves A."/>
            <person name="Rosa I.A."/>
            <person name="Tasca T."/>
            <person name="Bogo M.R."/>
            <person name="de Souza W."/>
        </authorList>
    </citation>
    <scope>NUCLEOTIDE SEQUENCE [LARGE SCALE GENOMIC DNA]</scope>
    <source>
        <strain evidence="2">K</strain>
    </source>
</reference>
<accession>A0A1J4K4W2</accession>
<proteinExistence type="predicted"/>
<name>A0A1J4K4W2_9EUKA</name>
<dbReference type="AlphaFoldDB" id="A0A1J4K4W2"/>
<feature type="region of interest" description="Disordered" evidence="1">
    <location>
        <begin position="109"/>
        <end position="131"/>
    </location>
</feature>
<dbReference type="RefSeq" id="XP_068359371.1">
    <property type="nucleotide sequence ID" value="XM_068504573.1"/>
</dbReference>
<organism evidence="2 3">
    <name type="scientific">Tritrichomonas foetus</name>
    <dbReference type="NCBI Taxonomy" id="1144522"/>
    <lineage>
        <taxon>Eukaryota</taxon>
        <taxon>Metamonada</taxon>
        <taxon>Parabasalia</taxon>
        <taxon>Tritrichomonadida</taxon>
        <taxon>Tritrichomonadidae</taxon>
        <taxon>Tritrichomonas</taxon>
    </lineage>
</organism>
<dbReference type="EMBL" id="MLAK01000732">
    <property type="protein sequence ID" value="OHT06235.1"/>
    <property type="molecule type" value="Genomic_DNA"/>
</dbReference>
<comment type="caution">
    <text evidence="2">The sequence shown here is derived from an EMBL/GenBank/DDBJ whole genome shotgun (WGS) entry which is preliminary data.</text>
</comment>
<gene>
    <name evidence="2" type="ORF">TRFO_25795</name>
</gene>
<protein>
    <submittedName>
        <fullName evidence="2">Uncharacterized protein</fullName>
    </submittedName>
</protein>
<evidence type="ECO:0000313" key="3">
    <source>
        <dbReference type="Proteomes" id="UP000179807"/>
    </source>
</evidence>
<feature type="compositionally biased region" description="Basic and acidic residues" evidence="1">
    <location>
        <begin position="112"/>
        <end position="130"/>
    </location>
</feature>
<dbReference type="Proteomes" id="UP000179807">
    <property type="component" value="Unassembled WGS sequence"/>
</dbReference>
<evidence type="ECO:0000256" key="1">
    <source>
        <dbReference type="SAM" id="MobiDB-lite"/>
    </source>
</evidence>
<dbReference type="VEuPathDB" id="TrichDB:TRFO_25795"/>
<keyword evidence="3" id="KW-1185">Reference proteome</keyword>